<keyword evidence="2 9" id="KW-0963">Cytoplasm</keyword>
<evidence type="ECO:0000256" key="2">
    <source>
        <dbReference type="ARBA" id="ARBA00022490"/>
    </source>
</evidence>
<gene>
    <name evidence="9" type="primary">leuS</name>
    <name evidence="15" type="ORF">DU473_06795</name>
</gene>
<evidence type="ECO:0000256" key="1">
    <source>
        <dbReference type="ARBA" id="ARBA00005594"/>
    </source>
</evidence>
<feature type="short sequence motif" description="'KMSKS' region" evidence="9">
    <location>
        <begin position="579"/>
        <end position="583"/>
    </location>
</feature>
<evidence type="ECO:0000256" key="8">
    <source>
        <dbReference type="ARBA" id="ARBA00047469"/>
    </source>
</evidence>
<evidence type="ECO:0000256" key="10">
    <source>
        <dbReference type="RuleBase" id="RU363035"/>
    </source>
</evidence>
<dbReference type="PANTHER" id="PTHR43740">
    <property type="entry name" value="LEUCYL-TRNA SYNTHETASE"/>
    <property type="match status" value="1"/>
</dbReference>
<organism evidence="15 16">
    <name type="scientific">Campylobacter novaezeelandiae</name>
    <dbReference type="NCBI Taxonomy" id="2267891"/>
    <lineage>
        <taxon>Bacteria</taxon>
        <taxon>Pseudomonadati</taxon>
        <taxon>Campylobacterota</taxon>
        <taxon>Epsilonproteobacteria</taxon>
        <taxon>Campylobacterales</taxon>
        <taxon>Campylobacteraceae</taxon>
        <taxon>Campylobacter</taxon>
    </lineage>
</organism>
<dbReference type="SUPFAM" id="SSF50677">
    <property type="entry name" value="ValRS/IleRS/LeuRS editing domain"/>
    <property type="match status" value="1"/>
</dbReference>
<dbReference type="InterPro" id="IPR009080">
    <property type="entry name" value="tRNAsynth_Ia_anticodon-bd"/>
</dbReference>
<evidence type="ECO:0000313" key="15">
    <source>
        <dbReference type="EMBL" id="TBR79652.1"/>
    </source>
</evidence>
<dbReference type="Pfam" id="PF08264">
    <property type="entry name" value="Anticodon_1"/>
    <property type="match status" value="1"/>
</dbReference>
<dbReference type="InterPro" id="IPR009008">
    <property type="entry name" value="Val/Leu/Ile-tRNA-synth_edit"/>
</dbReference>
<dbReference type="GO" id="GO:0002161">
    <property type="term" value="F:aminoacyl-tRNA deacylase activity"/>
    <property type="evidence" value="ECO:0007669"/>
    <property type="project" value="InterPro"/>
</dbReference>
<dbReference type="CDD" id="cd00812">
    <property type="entry name" value="LeuRS_core"/>
    <property type="match status" value="1"/>
</dbReference>
<keyword evidence="7 9" id="KW-0030">Aminoacyl-tRNA synthetase</keyword>
<evidence type="ECO:0000256" key="5">
    <source>
        <dbReference type="ARBA" id="ARBA00022840"/>
    </source>
</evidence>
<evidence type="ECO:0000259" key="13">
    <source>
        <dbReference type="Pfam" id="PF09334"/>
    </source>
</evidence>
<dbReference type="EMBL" id="QPGR01000014">
    <property type="protein sequence ID" value="TBR79652.1"/>
    <property type="molecule type" value="Genomic_DNA"/>
</dbReference>
<dbReference type="GO" id="GO:0005829">
    <property type="term" value="C:cytosol"/>
    <property type="evidence" value="ECO:0007669"/>
    <property type="project" value="TreeGrafter"/>
</dbReference>
<keyword evidence="4 9" id="KW-0547">Nucleotide-binding</keyword>
<evidence type="ECO:0000256" key="6">
    <source>
        <dbReference type="ARBA" id="ARBA00022917"/>
    </source>
</evidence>
<comment type="catalytic activity">
    <reaction evidence="8 9">
        <text>tRNA(Leu) + L-leucine + ATP = L-leucyl-tRNA(Leu) + AMP + diphosphate</text>
        <dbReference type="Rhea" id="RHEA:11688"/>
        <dbReference type="Rhea" id="RHEA-COMP:9613"/>
        <dbReference type="Rhea" id="RHEA-COMP:9622"/>
        <dbReference type="ChEBI" id="CHEBI:30616"/>
        <dbReference type="ChEBI" id="CHEBI:33019"/>
        <dbReference type="ChEBI" id="CHEBI:57427"/>
        <dbReference type="ChEBI" id="CHEBI:78442"/>
        <dbReference type="ChEBI" id="CHEBI:78494"/>
        <dbReference type="ChEBI" id="CHEBI:456215"/>
        <dbReference type="EC" id="6.1.1.4"/>
    </reaction>
</comment>
<proteinExistence type="inferred from homology"/>
<dbReference type="Pfam" id="PF00133">
    <property type="entry name" value="tRNA-synt_1"/>
    <property type="match status" value="1"/>
</dbReference>
<feature type="domain" description="Methionyl/Valyl/Leucyl/Isoleucyl-tRNA synthetase anticodon-binding" evidence="12">
    <location>
        <begin position="657"/>
        <end position="771"/>
    </location>
</feature>
<dbReference type="InterPro" id="IPR002302">
    <property type="entry name" value="Leu-tRNA-ligase"/>
</dbReference>
<dbReference type="AlphaFoldDB" id="A0A4Q9JTL1"/>
<dbReference type="InterPro" id="IPR001412">
    <property type="entry name" value="aa-tRNA-synth_I_CS"/>
</dbReference>
<dbReference type="EC" id="6.1.1.4" evidence="9"/>
<evidence type="ECO:0000259" key="11">
    <source>
        <dbReference type="Pfam" id="PF00133"/>
    </source>
</evidence>
<accession>A0A4Q9JTL1</accession>
<reference evidence="15 16" key="1">
    <citation type="submission" date="2018-07" db="EMBL/GenBank/DDBJ databases">
        <title>Campylobacter zealandensis sp. nov., isolated from birds and water in New Zealand.</title>
        <authorList>
            <person name="Wilkinson D.A."/>
            <person name="Biggs P.J."/>
            <person name="French N.P."/>
            <person name="Midwinter A.C."/>
        </authorList>
    </citation>
    <scope>NUCLEOTIDE SEQUENCE [LARGE SCALE GENOMIC DNA]</scope>
    <source>
        <strain evidence="15 16">B423b</strain>
    </source>
</reference>
<dbReference type="HAMAP" id="MF_00049_B">
    <property type="entry name" value="Leu_tRNA_synth_B"/>
    <property type="match status" value="1"/>
</dbReference>
<feature type="domain" description="Leucyl-tRNA synthetase editing" evidence="14">
    <location>
        <begin position="220"/>
        <end position="403"/>
    </location>
</feature>
<dbReference type="GO" id="GO:0005524">
    <property type="term" value="F:ATP binding"/>
    <property type="evidence" value="ECO:0007669"/>
    <property type="project" value="UniProtKB-UniRule"/>
</dbReference>
<protein>
    <recommendedName>
        <fullName evidence="9">Leucine--tRNA ligase</fullName>
        <ecNumber evidence="9">6.1.1.4</ecNumber>
    </recommendedName>
    <alternativeName>
        <fullName evidence="9">Leucyl-tRNA synthetase</fullName>
        <shortName evidence="9">LeuRS</shortName>
    </alternativeName>
</protein>
<dbReference type="InterPro" id="IPR015413">
    <property type="entry name" value="Methionyl/Leucyl_tRNA_Synth"/>
</dbReference>
<dbReference type="RefSeq" id="WP_131163527.1">
    <property type="nucleotide sequence ID" value="NZ_QPGQ01000012.1"/>
</dbReference>
<dbReference type="SUPFAM" id="SSF52374">
    <property type="entry name" value="Nucleotidylyl transferase"/>
    <property type="match status" value="1"/>
</dbReference>
<dbReference type="InterPro" id="IPR025709">
    <property type="entry name" value="Leu_tRNA-synth_edit"/>
</dbReference>
<keyword evidence="16" id="KW-1185">Reference proteome</keyword>
<evidence type="ECO:0000259" key="12">
    <source>
        <dbReference type="Pfam" id="PF08264"/>
    </source>
</evidence>
<evidence type="ECO:0000256" key="9">
    <source>
        <dbReference type="HAMAP-Rule" id="MF_00049"/>
    </source>
</evidence>
<dbReference type="GO" id="GO:0006429">
    <property type="term" value="P:leucyl-tRNA aminoacylation"/>
    <property type="evidence" value="ECO:0007669"/>
    <property type="project" value="UniProtKB-UniRule"/>
</dbReference>
<keyword evidence="3 9" id="KW-0436">Ligase</keyword>
<name>A0A4Q9JTL1_9BACT</name>
<dbReference type="Proteomes" id="UP000292583">
    <property type="component" value="Unassembled WGS sequence"/>
</dbReference>
<dbReference type="InterPro" id="IPR014729">
    <property type="entry name" value="Rossmann-like_a/b/a_fold"/>
</dbReference>
<dbReference type="GO" id="GO:0004823">
    <property type="term" value="F:leucine-tRNA ligase activity"/>
    <property type="evidence" value="ECO:0007669"/>
    <property type="project" value="UniProtKB-UniRule"/>
</dbReference>
<evidence type="ECO:0000256" key="3">
    <source>
        <dbReference type="ARBA" id="ARBA00022598"/>
    </source>
</evidence>
<dbReference type="SUPFAM" id="SSF47323">
    <property type="entry name" value="Anticodon-binding domain of a subclass of class I aminoacyl-tRNA synthetases"/>
    <property type="match status" value="1"/>
</dbReference>
<dbReference type="PROSITE" id="PS00178">
    <property type="entry name" value="AA_TRNA_LIGASE_I"/>
    <property type="match status" value="1"/>
</dbReference>
<comment type="similarity">
    <text evidence="1 9 10">Belongs to the class-I aminoacyl-tRNA synthetase family.</text>
</comment>
<keyword evidence="5 9" id="KW-0067">ATP-binding</keyword>
<dbReference type="Pfam" id="PF13603">
    <property type="entry name" value="tRNA-synt_1_2"/>
    <property type="match status" value="1"/>
</dbReference>
<comment type="subcellular location">
    <subcellularLocation>
        <location evidence="9">Cytoplasm</location>
    </subcellularLocation>
</comment>
<comment type="caution">
    <text evidence="15">The sequence shown here is derived from an EMBL/GenBank/DDBJ whole genome shotgun (WGS) entry which is preliminary data.</text>
</comment>
<dbReference type="InterPro" id="IPR013155">
    <property type="entry name" value="M/V/L/I-tRNA-synth_anticd-bd"/>
</dbReference>
<dbReference type="OrthoDB" id="9810365at2"/>
<evidence type="ECO:0000256" key="7">
    <source>
        <dbReference type="ARBA" id="ARBA00023146"/>
    </source>
</evidence>
<dbReference type="InterPro" id="IPR002300">
    <property type="entry name" value="aa-tRNA-synth_Ia"/>
</dbReference>
<dbReference type="Pfam" id="PF09334">
    <property type="entry name" value="tRNA-synt_1g"/>
    <property type="match status" value="1"/>
</dbReference>
<evidence type="ECO:0000256" key="4">
    <source>
        <dbReference type="ARBA" id="ARBA00022741"/>
    </source>
</evidence>
<feature type="binding site" evidence="9">
    <location>
        <position position="582"/>
    </location>
    <ligand>
        <name>ATP</name>
        <dbReference type="ChEBI" id="CHEBI:30616"/>
    </ligand>
</feature>
<feature type="domain" description="Aminoacyl-tRNA synthetase class Ia" evidence="11">
    <location>
        <begin position="405"/>
        <end position="618"/>
    </location>
</feature>
<dbReference type="PRINTS" id="PR00985">
    <property type="entry name" value="TRNASYNTHLEU"/>
</dbReference>
<dbReference type="PANTHER" id="PTHR43740:SF2">
    <property type="entry name" value="LEUCINE--TRNA LIGASE, MITOCHONDRIAL"/>
    <property type="match status" value="1"/>
</dbReference>
<evidence type="ECO:0000313" key="16">
    <source>
        <dbReference type="Proteomes" id="UP000292583"/>
    </source>
</evidence>
<dbReference type="Gene3D" id="1.10.730.10">
    <property type="entry name" value="Isoleucyl-tRNA Synthetase, Domain 1"/>
    <property type="match status" value="2"/>
</dbReference>
<dbReference type="Gene3D" id="3.40.50.620">
    <property type="entry name" value="HUPs"/>
    <property type="match status" value="2"/>
</dbReference>
<feature type="short sequence motif" description="'HIGH' region" evidence="9">
    <location>
        <begin position="40"/>
        <end position="50"/>
    </location>
</feature>
<keyword evidence="6 9" id="KW-0648">Protein biosynthesis</keyword>
<dbReference type="NCBIfam" id="TIGR00396">
    <property type="entry name" value="leuS_bact"/>
    <property type="match status" value="1"/>
</dbReference>
<dbReference type="FunFam" id="1.10.730.10:FF:000002">
    <property type="entry name" value="Leucine--tRNA ligase"/>
    <property type="match status" value="1"/>
</dbReference>
<evidence type="ECO:0000259" key="14">
    <source>
        <dbReference type="Pfam" id="PF13603"/>
    </source>
</evidence>
<feature type="domain" description="Methionyl/Leucyl tRNA synthetase" evidence="13">
    <location>
        <begin position="34"/>
        <end position="180"/>
    </location>
</feature>
<sequence length="808" mass="94252">MAYNASIIEKKWQENWDKDNYFEPKKDFSLKKKYILSMFPYPSGRIHMGHVRNYTIGDALARYYRKIGFNVLHPIGFDSFGMPAENAAIKHKIHPKKWTYDNIAYMQKELFSLGFSFSKKRILATSDPLYTKFEQEFFIKMFEKGLIYTKEANVNWCEHDQTVLANEQVEEGKCWRCGNEVIQKKMPGYYIKITSYANELLKDLEKLKDKWPNQVLTMQENWIGKSEGLEFTLFLDEESVKKVNKKDLQVFTTRADTIYGISYIALSVEHDIVKDLIKNSKLDAKIIDQIKIMQNQSPRERQSNEKEGYFLGIYALHPLTKEKIPIWVANFVLSDYGSGAVMAVPAHDERDFEFAKKYNLEFKEVISSKEKLPFAQKVGKLINSDKFNDLDCNEAREEIIKEFEKNNLGKRVINFKIRDWGVSRQRYWGTPIPMVKCNDCGLVCEKIENLPILLPEDVEITGEGNPLDRHLEWKNCSCPKCGKKATRESDTLDTFFESSWYYARFASDEDTWQNKVFDEKSVNYWLSVDEYIGGIEHAILHLLYARFFQKVLRDLGYLKNDEPFLKLLTQGMVLKDGFKMSKSKGNVVDPDEIIKKYGADTARLFILFAAPPAKELEWNDDALEGAYRFICKLYDRALNVESGNYILKHEELSKEEKYARLKVYEALKKSEEVYNKTYAFNTLIAACMEAINALNQCKNKALEQEAFYIILNILEPIIPHVCFELSDKLFKCRNFKKLEIKEEVFRKDSLVLIVSVNGKKRSEIEVLINTSQDEILNIAKKSVQKWIQDKVIVKEIYIKDKLVNLVIK</sequence>